<reference evidence="1 2" key="1">
    <citation type="submission" date="2018-05" db="EMBL/GenBank/DDBJ databases">
        <title>Genomic Encyclopedia of Type Strains, Phase IV (KMG-V): Genome sequencing to study the core and pangenomes of soil and plant-associated prokaryotes.</title>
        <authorList>
            <person name="Whitman W."/>
        </authorList>
    </citation>
    <scope>NUCLEOTIDE SEQUENCE [LARGE SCALE GENOMIC DNA]</scope>
    <source>
        <strain evidence="1 2">SCZa-39</strain>
    </source>
</reference>
<proteinExistence type="predicted"/>
<gene>
    <name evidence="1" type="ORF">C7402_103493</name>
</gene>
<protein>
    <submittedName>
        <fullName evidence="1">Uncharacterized protein</fullName>
    </submittedName>
</protein>
<name>A0ABX5KWP2_9BURK</name>
<accession>A0ABX5KWP2</accession>
<comment type="caution">
    <text evidence="1">The sequence shown here is derived from an EMBL/GenBank/DDBJ whole genome shotgun (WGS) entry which is preliminary data.</text>
</comment>
<sequence length="71" mass="7464">MVPLIHFDRSIVHFTAVISMEPAISTAPAISPLPVVRISASGRTGSCAMIAAKAIPLWTMIVQASNQSCEA</sequence>
<dbReference type="EMBL" id="QEOB01000003">
    <property type="protein sequence ID" value="PVX85915.1"/>
    <property type="molecule type" value="Genomic_DNA"/>
</dbReference>
<keyword evidence="2" id="KW-1185">Reference proteome</keyword>
<evidence type="ECO:0000313" key="1">
    <source>
        <dbReference type="EMBL" id="PVX85915.1"/>
    </source>
</evidence>
<evidence type="ECO:0000313" key="2">
    <source>
        <dbReference type="Proteomes" id="UP000245712"/>
    </source>
</evidence>
<organism evidence="1 2">
    <name type="scientific">Paraburkholderia unamae</name>
    <dbReference type="NCBI Taxonomy" id="219649"/>
    <lineage>
        <taxon>Bacteria</taxon>
        <taxon>Pseudomonadati</taxon>
        <taxon>Pseudomonadota</taxon>
        <taxon>Betaproteobacteria</taxon>
        <taxon>Burkholderiales</taxon>
        <taxon>Burkholderiaceae</taxon>
        <taxon>Paraburkholderia</taxon>
    </lineage>
</organism>
<dbReference type="Proteomes" id="UP000245712">
    <property type="component" value="Unassembled WGS sequence"/>
</dbReference>